<dbReference type="GeneID" id="39731816"/>
<name>A0A1J1GU65_PLAGA</name>
<protein>
    <submittedName>
        <fullName evidence="2">Fam-g protein</fullName>
    </submittedName>
</protein>
<evidence type="ECO:0000313" key="3">
    <source>
        <dbReference type="Proteomes" id="UP000220797"/>
    </source>
</evidence>
<evidence type="ECO:0000313" key="2">
    <source>
        <dbReference type="EMBL" id="CRG96073.1"/>
    </source>
</evidence>
<feature type="region of interest" description="Disordered" evidence="1">
    <location>
        <begin position="175"/>
        <end position="236"/>
    </location>
</feature>
<dbReference type="EMBL" id="CVMV01000057">
    <property type="protein sequence ID" value="CRG96073.1"/>
    <property type="molecule type" value="Genomic_DNA"/>
</dbReference>
<keyword evidence="3" id="KW-1185">Reference proteome</keyword>
<feature type="compositionally biased region" description="Basic residues" evidence="1">
    <location>
        <begin position="224"/>
        <end position="236"/>
    </location>
</feature>
<dbReference type="VEuPathDB" id="PlasmoDB:PGAL8A_00328700"/>
<accession>A0A1J1GU65</accession>
<dbReference type="RefSeq" id="XP_028528878.1">
    <property type="nucleotide sequence ID" value="XM_028672314.1"/>
</dbReference>
<dbReference type="AlphaFoldDB" id="A0A1J1GU65"/>
<gene>
    <name evidence="2" type="ORF">PGAL8A_00328700</name>
</gene>
<dbReference type="Proteomes" id="UP000220797">
    <property type="component" value="Unassembled WGS sequence"/>
</dbReference>
<sequence>MKTLTLYLKITTFLLLIWIYQCFYNCYSYKTLIDENILQKKNELKYERVLTEGKIAGKKQAYAVGYLEECPLDNKKKKWENPGQYKNPCDQWHNVITPLLRELFNKEASEMDPKLRDQKWNKEWNKISANKVNDLSAIFYRSDISEEEKRKLIRSVKEELHMEFVKFLGECRKEMRDNKTESESTKEMTENKTESESTKEIRENRTESECKKEMRENKAESKSKKEKGKKKIKNKE</sequence>
<organism evidence="2 3">
    <name type="scientific">Plasmodium gallinaceum</name>
    <dbReference type="NCBI Taxonomy" id="5849"/>
    <lineage>
        <taxon>Eukaryota</taxon>
        <taxon>Sar</taxon>
        <taxon>Alveolata</taxon>
        <taxon>Apicomplexa</taxon>
        <taxon>Aconoidasida</taxon>
        <taxon>Haemosporida</taxon>
        <taxon>Plasmodiidae</taxon>
        <taxon>Plasmodium</taxon>
        <taxon>Plasmodium (Haemamoeba)</taxon>
    </lineage>
</organism>
<evidence type="ECO:0000256" key="1">
    <source>
        <dbReference type="SAM" id="MobiDB-lite"/>
    </source>
</evidence>
<comment type="caution">
    <text evidence="2">The sequence shown here is derived from an EMBL/GenBank/DDBJ whole genome shotgun (WGS) entry which is preliminary data.</text>
</comment>
<feature type="compositionally biased region" description="Basic and acidic residues" evidence="1">
    <location>
        <begin position="175"/>
        <end position="223"/>
    </location>
</feature>
<dbReference type="OrthoDB" id="6475849at2759"/>
<reference evidence="2" key="1">
    <citation type="submission" date="2015-04" db="EMBL/GenBank/DDBJ databases">
        <authorList>
            <consortium name="Pathogen Informatics"/>
        </authorList>
    </citation>
    <scope>NUCLEOTIDE SEQUENCE [LARGE SCALE GENOMIC DNA]</scope>
    <source>
        <strain evidence="2">8A</strain>
    </source>
</reference>
<proteinExistence type="predicted"/>